<feature type="transmembrane region" description="Helical" evidence="6">
    <location>
        <begin position="99"/>
        <end position="120"/>
    </location>
</feature>
<dbReference type="GO" id="GO:0022857">
    <property type="term" value="F:transmembrane transporter activity"/>
    <property type="evidence" value="ECO:0007669"/>
    <property type="project" value="InterPro"/>
</dbReference>
<keyword evidence="2" id="KW-1003">Cell membrane</keyword>
<accession>A0A543KN59</accession>
<evidence type="ECO:0000256" key="3">
    <source>
        <dbReference type="ARBA" id="ARBA00022692"/>
    </source>
</evidence>
<keyword evidence="3 6" id="KW-0812">Transmembrane</keyword>
<feature type="transmembrane region" description="Helical" evidence="6">
    <location>
        <begin position="56"/>
        <end position="78"/>
    </location>
</feature>
<dbReference type="EMBL" id="VFPU01000001">
    <property type="protein sequence ID" value="TQM96512.1"/>
    <property type="molecule type" value="Genomic_DNA"/>
</dbReference>
<dbReference type="AlphaFoldDB" id="A0A543KN59"/>
<dbReference type="Pfam" id="PF13520">
    <property type="entry name" value="AA_permease_2"/>
    <property type="match status" value="1"/>
</dbReference>
<comment type="caution">
    <text evidence="7">The sequence shown here is derived from an EMBL/GenBank/DDBJ whole genome shotgun (WGS) entry which is preliminary data.</text>
</comment>
<proteinExistence type="predicted"/>
<evidence type="ECO:0000256" key="6">
    <source>
        <dbReference type="SAM" id="Phobius"/>
    </source>
</evidence>
<feature type="transmembrane region" description="Helical" evidence="6">
    <location>
        <begin position="140"/>
        <end position="158"/>
    </location>
</feature>
<feature type="transmembrane region" description="Helical" evidence="6">
    <location>
        <begin position="303"/>
        <end position="328"/>
    </location>
</feature>
<organism evidence="7 8">
    <name type="scientific">Ornithinimicrobium humiphilum</name>
    <dbReference type="NCBI Taxonomy" id="125288"/>
    <lineage>
        <taxon>Bacteria</taxon>
        <taxon>Bacillati</taxon>
        <taxon>Actinomycetota</taxon>
        <taxon>Actinomycetes</taxon>
        <taxon>Micrococcales</taxon>
        <taxon>Ornithinimicrobiaceae</taxon>
        <taxon>Ornithinimicrobium</taxon>
    </lineage>
</organism>
<protein>
    <submittedName>
        <fullName evidence="7">Amino acid/polyamine/organocation transporter (APC superfamily)</fullName>
    </submittedName>
</protein>
<evidence type="ECO:0000313" key="8">
    <source>
        <dbReference type="Proteomes" id="UP000315133"/>
    </source>
</evidence>
<dbReference type="InterPro" id="IPR002293">
    <property type="entry name" value="AA/rel_permease1"/>
</dbReference>
<comment type="subcellular location">
    <subcellularLocation>
        <location evidence="1">Cell membrane</location>
        <topology evidence="1">Multi-pass membrane protein</topology>
    </subcellularLocation>
</comment>
<feature type="transmembrane region" description="Helical" evidence="6">
    <location>
        <begin position="437"/>
        <end position="455"/>
    </location>
</feature>
<keyword evidence="4 6" id="KW-1133">Transmembrane helix</keyword>
<feature type="transmembrane region" description="Helical" evidence="6">
    <location>
        <begin position="408"/>
        <end position="425"/>
    </location>
</feature>
<dbReference type="Proteomes" id="UP000315133">
    <property type="component" value="Unassembled WGS sequence"/>
</dbReference>
<dbReference type="InterPro" id="IPR050367">
    <property type="entry name" value="APC_superfamily"/>
</dbReference>
<feature type="transmembrane region" description="Helical" evidence="6">
    <location>
        <begin position="252"/>
        <end position="277"/>
    </location>
</feature>
<feature type="transmembrane region" description="Helical" evidence="6">
    <location>
        <begin position="377"/>
        <end position="396"/>
    </location>
</feature>
<gene>
    <name evidence="7" type="ORF">FB476_1380</name>
</gene>
<feature type="transmembrane region" description="Helical" evidence="6">
    <location>
        <begin position="214"/>
        <end position="232"/>
    </location>
</feature>
<reference evidence="7 8" key="1">
    <citation type="submission" date="2019-06" db="EMBL/GenBank/DDBJ databases">
        <title>Sequencing the genomes of 1000 actinobacteria strains.</title>
        <authorList>
            <person name="Klenk H.-P."/>
        </authorList>
    </citation>
    <scope>NUCLEOTIDE SEQUENCE [LARGE SCALE GENOMIC DNA]</scope>
    <source>
        <strain evidence="7 8">DSM 12362</strain>
    </source>
</reference>
<evidence type="ECO:0000313" key="7">
    <source>
        <dbReference type="EMBL" id="TQM96512.1"/>
    </source>
</evidence>
<keyword evidence="5 6" id="KW-0472">Membrane</keyword>
<dbReference type="PANTHER" id="PTHR42770">
    <property type="entry name" value="AMINO ACID TRANSPORTER-RELATED"/>
    <property type="match status" value="1"/>
</dbReference>
<dbReference type="PIRSF" id="PIRSF006060">
    <property type="entry name" value="AA_transporter"/>
    <property type="match status" value="1"/>
</dbReference>
<evidence type="ECO:0000256" key="5">
    <source>
        <dbReference type="ARBA" id="ARBA00023136"/>
    </source>
</evidence>
<feature type="transmembrane region" description="Helical" evidence="6">
    <location>
        <begin position="27"/>
        <end position="44"/>
    </location>
</feature>
<evidence type="ECO:0000256" key="2">
    <source>
        <dbReference type="ARBA" id="ARBA00022475"/>
    </source>
</evidence>
<sequence>MTSTESTTGTTGESGAPELRRVLGPKLLLLFIVGDMLGTGIYALTGRVAEEVGGAVWLPFLVAFAIAVITAFAYLELVTKYPKAGGAASFVHRAFDLHFLTFLVTFAVMASGITSASTAAKAFASNLAAGLDLDWGPESIQVLGIAVAFMLVLALINFRGVSESVKLNVVLTLVELSGLLLIIFVGLWAVLGFSDAEVDLSRAVMFDSAGDKNAFLAVTAATSLAFFAMVGFEDSVNMAEEVKNPSKIFPKVMLTGLGFTIAIYLLVSLTSVALVPIGELGEGETPLLTVVERGAPNLPIDTFYPFIAMFAVANTALINMLMASRLLYGMAHQGVLPKPLGMVHRGRRTPWMAIVVTTLFAVALILVVGGISELGGTTALLLLAVFTVVNAAVLVLRRDPVDHDHFRAPTWVPVVGVLTCAYMVGPWTGRAVVQYQIAGWVLGVGVLLWAVTWFLNRALYARPTRIKDPHDLADSDELHRRS</sequence>
<evidence type="ECO:0000256" key="4">
    <source>
        <dbReference type="ARBA" id="ARBA00022989"/>
    </source>
</evidence>
<dbReference type="RefSeq" id="WP_141818118.1">
    <property type="nucleotide sequence ID" value="NZ_BAAAIL010000003.1"/>
</dbReference>
<feature type="transmembrane region" description="Helical" evidence="6">
    <location>
        <begin position="170"/>
        <end position="194"/>
    </location>
</feature>
<dbReference type="OrthoDB" id="4568421at2"/>
<dbReference type="Gene3D" id="1.20.1740.10">
    <property type="entry name" value="Amino acid/polyamine transporter I"/>
    <property type="match status" value="1"/>
</dbReference>
<dbReference type="GO" id="GO:0005886">
    <property type="term" value="C:plasma membrane"/>
    <property type="evidence" value="ECO:0007669"/>
    <property type="project" value="UniProtKB-SubCell"/>
</dbReference>
<keyword evidence="8" id="KW-1185">Reference proteome</keyword>
<feature type="transmembrane region" description="Helical" evidence="6">
    <location>
        <begin position="349"/>
        <end position="371"/>
    </location>
</feature>
<evidence type="ECO:0000256" key="1">
    <source>
        <dbReference type="ARBA" id="ARBA00004651"/>
    </source>
</evidence>
<dbReference type="PANTHER" id="PTHR42770:SF11">
    <property type="entry name" value="INNER MEMBRANE TRANSPORT PROTEIN YBAT"/>
    <property type="match status" value="1"/>
</dbReference>
<name>A0A543KN59_9MICO</name>